<name>A0A1G9P8Q1_9BACT</name>
<reference evidence="1 2" key="1">
    <citation type="submission" date="2016-10" db="EMBL/GenBank/DDBJ databases">
        <authorList>
            <person name="de Groot N.N."/>
        </authorList>
    </citation>
    <scope>NUCLEOTIDE SEQUENCE [LARGE SCALE GENOMIC DNA]</scope>
    <source>
        <strain evidence="1 2">DSM 25186</strain>
    </source>
</reference>
<dbReference type="AlphaFoldDB" id="A0A1G9P8Q1"/>
<organism evidence="1 2">
    <name type="scientific">Catalinimonas alkaloidigena</name>
    <dbReference type="NCBI Taxonomy" id="1075417"/>
    <lineage>
        <taxon>Bacteria</taxon>
        <taxon>Pseudomonadati</taxon>
        <taxon>Bacteroidota</taxon>
        <taxon>Cytophagia</taxon>
        <taxon>Cytophagales</taxon>
        <taxon>Catalimonadaceae</taxon>
        <taxon>Catalinimonas</taxon>
    </lineage>
</organism>
<dbReference type="EMBL" id="FNFO01000009">
    <property type="protein sequence ID" value="SDL95242.1"/>
    <property type="molecule type" value="Genomic_DNA"/>
</dbReference>
<dbReference type="Pfam" id="PF11751">
    <property type="entry name" value="PorP_SprF"/>
    <property type="match status" value="1"/>
</dbReference>
<keyword evidence="2" id="KW-1185">Reference proteome</keyword>
<accession>A0A1G9P8Q1</accession>
<dbReference type="Proteomes" id="UP000198510">
    <property type="component" value="Unassembled WGS sequence"/>
</dbReference>
<dbReference type="InterPro" id="IPR019861">
    <property type="entry name" value="PorP/SprF_Bacteroidetes"/>
</dbReference>
<gene>
    <name evidence="1" type="ORF">SAMN05421823_109119</name>
</gene>
<protein>
    <submittedName>
        <fullName evidence="1">Type IX secretion system membrane protein, PorP/SprF family</fullName>
    </submittedName>
</protein>
<dbReference type="OrthoDB" id="1186563at2"/>
<dbReference type="STRING" id="1075417.SAMN05421823_109119"/>
<sequence>MRSPMTRLFLLFFAFFLTFLVRAQDPQYSQFYAIPMYMNPAFAGSAQVGRLSAIYRNQWPTLEANYTTFSAAADYYFPNAQSGVGLIATHDIQGFANLQSTEIAGQYAYQVDMTRTLRLRMGLQAAYVNRGVDYFGLTFGDQFDNRGFRRVPTGEVLSANRRSYGDISTGAVLFTPQFYMGLSGHHLNRPNQSFLGDREAASQLPIRYTFITGYKFALDPQTKRGLQRGQSFREVSFSPALLYMAQGKFDQLNLGMYLTYEPFVIGGWYRGLPIKQYEQGLQNNEALILLLGLNTQGLSIGYSYDVTISTLGFTTGGAHEISVTYTFPRPNERRGSLFQHGAGIPCPTY</sequence>
<evidence type="ECO:0000313" key="2">
    <source>
        <dbReference type="Proteomes" id="UP000198510"/>
    </source>
</evidence>
<evidence type="ECO:0000313" key="1">
    <source>
        <dbReference type="EMBL" id="SDL95242.1"/>
    </source>
</evidence>
<dbReference type="NCBIfam" id="TIGR03519">
    <property type="entry name" value="T9SS_PorP_fam"/>
    <property type="match status" value="1"/>
</dbReference>
<proteinExistence type="predicted"/>